<dbReference type="GO" id="GO:0005509">
    <property type="term" value="F:calcium ion binding"/>
    <property type="evidence" value="ECO:0007669"/>
    <property type="project" value="InterPro"/>
</dbReference>
<dbReference type="InterPro" id="IPR018511">
    <property type="entry name" value="Hemolysin-typ_Ca-bd_CS"/>
</dbReference>
<dbReference type="PROSITE" id="PS00330">
    <property type="entry name" value="HEMOLYSIN_CALCIUM"/>
    <property type="match status" value="1"/>
</dbReference>
<dbReference type="AlphaFoldDB" id="A0A975D822"/>
<dbReference type="Pfam" id="PF00353">
    <property type="entry name" value="HemolysinCabind"/>
    <property type="match status" value="2"/>
</dbReference>
<dbReference type="EMBL" id="CP059319">
    <property type="protein sequence ID" value="QTH24439.1"/>
    <property type="molecule type" value="Genomic_DNA"/>
</dbReference>
<sequence length="257" mass="27401">MRYGDITGDLIDHTAKTDDAHDLIFSLWGDDTVKGGGGNDHIWGGLGNDLIEGNAGQDLLVGEEGDDTLVGGNGADFLVSGTGNDVLDGGAGDDLIVMQGGSGQATGGDGNDIFWFDLGTVKPSITVYDYTLVGGDPGDSIIWNGYVLEGGPFTILDREGGYPFYNYLDDHGIIYFYAFGTSAMIIGLPTNELIYIDDFTNGDYGITFSEPPPHEDLAYLPVSNIVDNDEFGDWYNLAGRSEALETPGSIPDPWPFS</sequence>
<dbReference type="Proteomes" id="UP000664914">
    <property type="component" value="Chromosome"/>
</dbReference>
<organism evidence="3 4">
    <name type="scientific">Rhizorhabdus wittichii</name>
    <dbReference type="NCBI Taxonomy" id="160791"/>
    <lineage>
        <taxon>Bacteria</taxon>
        <taxon>Pseudomonadati</taxon>
        <taxon>Pseudomonadota</taxon>
        <taxon>Alphaproteobacteria</taxon>
        <taxon>Sphingomonadales</taxon>
        <taxon>Sphingomonadaceae</taxon>
        <taxon>Rhizorhabdus</taxon>
    </lineage>
</organism>
<dbReference type="InterPro" id="IPR011049">
    <property type="entry name" value="Serralysin-like_metalloprot_C"/>
</dbReference>
<evidence type="ECO:0008006" key="5">
    <source>
        <dbReference type="Google" id="ProtNLM"/>
    </source>
</evidence>
<keyword evidence="2" id="KW-0964">Secreted</keyword>
<protein>
    <recommendedName>
        <fullName evidence="5">Calcium-binding protein</fullName>
    </recommendedName>
</protein>
<dbReference type="PRINTS" id="PR00313">
    <property type="entry name" value="CABNDNGRPT"/>
</dbReference>
<reference evidence="3" key="2">
    <citation type="submission" date="2021-04" db="EMBL/GenBank/DDBJ databases">
        <title>Isolation and genomic analysis of the ibuprofen-degrading bacterium Sphingomonas strain MPO218.</title>
        <authorList>
            <person name="Aulestia M."/>
            <person name="Flores A."/>
            <person name="Mangas E.L."/>
            <person name="Perez-Pulido A.J."/>
            <person name="Santero E."/>
            <person name="Camacho E.M."/>
        </authorList>
    </citation>
    <scope>NUCLEOTIDE SEQUENCE</scope>
    <source>
        <strain evidence="3">MPO218</strain>
    </source>
</reference>
<dbReference type="InterPro" id="IPR050557">
    <property type="entry name" value="RTX_toxin/Mannuronan_C5-epim"/>
</dbReference>
<reference evidence="3" key="1">
    <citation type="submission" date="2020-07" db="EMBL/GenBank/DDBJ databases">
        <authorList>
            <person name="Camacho E."/>
        </authorList>
    </citation>
    <scope>NUCLEOTIDE SEQUENCE</scope>
    <source>
        <strain evidence="3">MPO218</strain>
    </source>
</reference>
<dbReference type="GO" id="GO:0005576">
    <property type="term" value="C:extracellular region"/>
    <property type="evidence" value="ECO:0007669"/>
    <property type="project" value="UniProtKB-SubCell"/>
</dbReference>
<name>A0A975D822_9SPHN</name>
<dbReference type="InterPro" id="IPR001343">
    <property type="entry name" value="Hemolysn_Ca-bd"/>
</dbReference>
<dbReference type="PANTHER" id="PTHR38340:SF1">
    <property type="entry name" value="S-LAYER PROTEIN"/>
    <property type="match status" value="1"/>
</dbReference>
<evidence type="ECO:0000256" key="1">
    <source>
        <dbReference type="ARBA" id="ARBA00004613"/>
    </source>
</evidence>
<evidence type="ECO:0000313" key="4">
    <source>
        <dbReference type="Proteomes" id="UP000664914"/>
    </source>
</evidence>
<dbReference type="PANTHER" id="PTHR38340">
    <property type="entry name" value="S-LAYER PROTEIN"/>
    <property type="match status" value="1"/>
</dbReference>
<proteinExistence type="predicted"/>
<comment type="subcellular location">
    <subcellularLocation>
        <location evidence="1">Secreted</location>
    </subcellularLocation>
</comment>
<accession>A0A975D822</accession>
<dbReference type="Gene3D" id="2.150.10.10">
    <property type="entry name" value="Serralysin-like metalloprotease, C-terminal"/>
    <property type="match status" value="2"/>
</dbReference>
<dbReference type="SUPFAM" id="SSF51120">
    <property type="entry name" value="beta-Roll"/>
    <property type="match status" value="1"/>
</dbReference>
<evidence type="ECO:0000256" key="2">
    <source>
        <dbReference type="ARBA" id="ARBA00022525"/>
    </source>
</evidence>
<evidence type="ECO:0000313" key="3">
    <source>
        <dbReference type="EMBL" id="QTH24439.1"/>
    </source>
</evidence>
<gene>
    <name evidence="3" type="ORF">HRJ34_02040</name>
</gene>